<keyword evidence="3" id="KW-1185">Reference proteome</keyword>
<name>A0ABR8XM08_9BACL</name>
<keyword evidence="1" id="KW-0812">Transmembrane</keyword>
<comment type="caution">
    <text evidence="2">The sequence shown here is derived from an EMBL/GenBank/DDBJ whole genome shotgun (WGS) entry which is preliminary data.</text>
</comment>
<dbReference type="RefSeq" id="WP_191703554.1">
    <property type="nucleotide sequence ID" value="NZ_JACSPW010000006.1"/>
</dbReference>
<dbReference type="EMBL" id="JACSPW010000006">
    <property type="protein sequence ID" value="MBD8032965.1"/>
    <property type="molecule type" value="Genomic_DNA"/>
</dbReference>
<evidence type="ECO:0000256" key="1">
    <source>
        <dbReference type="SAM" id="Phobius"/>
    </source>
</evidence>
<accession>A0ABR8XM08</accession>
<sequence>MFFIFMAVYGTPVLAIIFCLNLALIIDKSRNDKDFQVNVYLMTGAFTIMMSCITIALLTVLDGV</sequence>
<evidence type="ECO:0000313" key="2">
    <source>
        <dbReference type="EMBL" id="MBD8032965.1"/>
    </source>
</evidence>
<organism evidence="2 3">
    <name type="scientific">Solibacillus merdavium</name>
    <dbReference type="NCBI Taxonomy" id="2762218"/>
    <lineage>
        <taxon>Bacteria</taxon>
        <taxon>Bacillati</taxon>
        <taxon>Bacillota</taxon>
        <taxon>Bacilli</taxon>
        <taxon>Bacillales</taxon>
        <taxon>Caryophanaceae</taxon>
        <taxon>Solibacillus</taxon>
    </lineage>
</organism>
<protein>
    <submittedName>
        <fullName evidence="2">Uncharacterized protein</fullName>
    </submittedName>
</protein>
<feature type="transmembrane region" description="Helical" evidence="1">
    <location>
        <begin position="6"/>
        <end position="26"/>
    </location>
</feature>
<gene>
    <name evidence="2" type="ORF">H9632_07785</name>
</gene>
<reference evidence="2 3" key="1">
    <citation type="submission" date="2020-08" db="EMBL/GenBank/DDBJ databases">
        <title>A Genomic Blueprint of the Chicken Gut Microbiome.</title>
        <authorList>
            <person name="Gilroy R."/>
            <person name="Ravi A."/>
            <person name="Getino M."/>
            <person name="Pursley I."/>
            <person name="Horton D.L."/>
            <person name="Alikhan N.-F."/>
            <person name="Baker D."/>
            <person name="Gharbi K."/>
            <person name="Hall N."/>
            <person name="Watson M."/>
            <person name="Adriaenssens E.M."/>
            <person name="Foster-Nyarko E."/>
            <person name="Jarju S."/>
            <person name="Secka A."/>
            <person name="Antonio M."/>
            <person name="Oren A."/>
            <person name="Chaudhuri R."/>
            <person name="La Ragione R.M."/>
            <person name="Hildebrand F."/>
            <person name="Pallen M.J."/>
        </authorList>
    </citation>
    <scope>NUCLEOTIDE SEQUENCE [LARGE SCALE GENOMIC DNA]</scope>
    <source>
        <strain evidence="2 3">Sa1YVA6</strain>
    </source>
</reference>
<keyword evidence="1" id="KW-0472">Membrane</keyword>
<evidence type="ECO:0000313" key="3">
    <source>
        <dbReference type="Proteomes" id="UP000600565"/>
    </source>
</evidence>
<proteinExistence type="predicted"/>
<feature type="transmembrane region" description="Helical" evidence="1">
    <location>
        <begin position="38"/>
        <end position="61"/>
    </location>
</feature>
<keyword evidence="1" id="KW-1133">Transmembrane helix</keyword>
<dbReference type="Proteomes" id="UP000600565">
    <property type="component" value="Unassembled WGS sequence"/>
</dbReference>